<dbReference type="RefSeq" id="WP_285666691.1">
    <property type="nucleotide sequence ID" value="NZ_BSTX01000005.1"/>
</dbReference>
<organism evidence="3 4">
    <name type="scientific">Actinorhabdospora filicis</name>
    <dbReference type="NCBI Taxonomy" id="1785913"/>
    <lineage>
        <taxon>Bacteria</taxon>
        <taxon>Bacillati</taxon>
        <taxon>Actinomycetota</taxon>
        <taxon>Actinomycetes</taxon>
        <taxon>Micromonosporales</taxon>
        <taxon>Micromonosporaceae</taxon>
        <taxon>Actinorhabdospora</taxon>
    </lineage>
</organism>
<dbReference type="EMBL" id="BSTX01000005">
    <property type="protein sequence ID" value="GLZ81250.1"/>
    <property type="molecule type" value="Genomic_DNA"/>
</dbReference>
<evidence type="ECO:0000259" key="2">
    <source>
        <dbReference type="Pfam" id="PF00144"/>
    </source>
</evidence>
<dbReference type="PANTHER" id="PTHR43283">
    <property type="entry name" value="BETA-LACTAMASE-RELATED"/>
    <property type="match status" value="1"/>
</dbReference>
<dbReference type="Pfam" id="PF00144">
    <property type="entry name" value="Beta-lactamase"/>
    <property type="match status" value="1"/>
</dbReference>
<sequence length="348" mass="36633">MSQDASGLPQVIEGAVPEVAAAAVAIVSLGGEIVSQVVRGELVRYADELGGLAPERPAVTADSLFDLASLTKLYMTVLALSLVDEGRLTLDEPVEAWLPEYGDGEWVTLRQLLTHTSGLPATYEPRGADLAARWRSVMSVGLLDAPGTVHRYSCVGFQIAGRVVEEAGGAGLPTLLRDRVTGPLGLSRTGYLPGEPEVTAATEIGTPLGVVHDEAARALGGVAGNAGIFAPAGEVRRFAEALRAGELLSPESARLMRTPQTLAPVEDGWGQALGCRIGDPGFCGPLTEAFGHTGFTGTSILVDEEREATAVLLTNRVHPVRTRSEARAVRCAVAQVIEAMWRERRDGP</sequence>
<gene>
    <name evidence="3" type="ORF">Afil01_60570</name>
</gene>
<feature type="domain" description="Beta-lactamase-related" evidence="2">
    <location>
        <begin position="22"/>
        <end position="332"/>
    </location>
</feature>
<dbReference type="InterPro" id="IPR050789">
    <property type="entry name" value="Diverse_Enzym_Activities"/>
</dbReference>
<dbReference type="Gene3D" id="3.40.710.10">
    <property type="entry name" value="DD-peptidase/beta-lactamase superfamily"/>
    <property type="match status" value="1"/>
</dbReference>
<accession>A0A9W6SQT0</accession>
<evidence type="ECO:0000313" key="4">
    <source>
        <dbReference type="Proteomes" id="UP001165079"/>
    </source>
</evidence>
<dbReference type="AlphaFoldDB" id="A0A9W6SQT0"/>
<name>A0A9W6SQT0_9ACTN</name>
<dbReference type="InterPro" id="IPR012338">
    <property type="entry name" value="Beta-lactam/transpept-like"/>
</dbReference>
<comment type="caution">
    <text evidence="3">The sequence shown here is derived from an EMBL/GenBank/DDBJ whole genome shotgun (WGS) entry which is preliminary data.</text>
</comment>
<reference evidence="3" key="1">
    <citation type="submission" date="2023-03" db="EMBL/GenBank/DDBJ databases">
        <title>Actinorhabdospora filicis NBRC 111898.</title>
        <authorList>
            <person name="Ichikawa N."/>
            <person name="Sato H."/>
            <person name="Tonouchi N."/>
        </authorList>
    </citation>
    <scope>NUCLEOTIDE SEQUENCE</scope>
    <source>
        <strain evidence="3">NBRC 111898</strain>
    </source>
</reference>
<dbReference type="Proteomes" id="UP001165079">
    <property type="component" value="Unassembled WGS sequence"/>
</dbReference>
<dbReference type="SUPFAM" id="SSF56601">
    <property type="entry name" value="beta-lactamase/transpeptidase-like"/>
    <property type="match status" value="1"/>
</dbReference>
<dbReference type="PANTHER" id="PTHR43283:SF11">
    <property type="entry name" value="BETA-LACTAMASE-RELATED DOMAIN-CONTAINING PROTEIN"/>
    <property type="match status" value="1"/>
</dbReference>
<evidence type="ECO:0000313" key="3">
    <source>
        <dbReference type="EMBL" id="GLZ81250.1"/>
    </source>
</evidence>
<keyword evidence="4" id="KW-1185">Reference proteome</keyword>
<evidence type="ECO:0000256" key="1">
    <source>
        <dbReference type="ARBA" id="ARBA00022801"/>
    </source>
</evidence>
<protein>
    <recommendedName>
        <fullName evidence="2">Beta-lactamase-related domain-containing protein</fullName>
    </recommendedName>
</protein>
<keyword evidence="1" id="KW-0378">Hydrolase</keyword>
<dbReference type="GO" id="GO:0016787">
    <property type="term" value="F:hydrolase activity"/>
    <property type="evidence" value="ECO:0007669"/>
    <property type="project" value="UniProtKB-KW"/>
</dbReference>
<proteinExistence type="predicted"/>
<dbReference type="InterPro" id="IPR001466">
    <property type="entry name" value="Beta-lactam-related"/>
</dbReference>